<accession>A0A2P8HPV6</accession>
<dbReference type="SMART" id="SM00855">
    <property type="entry name" value="PGAM"/>
    <property type="match status" value="1"/>
</dbReference>
<reference evidence="3 4" key="1">
    <citation type="submission" date="2018-03" db="EMBL/GenBank/DDBJ databases">
        <title>Genomic Encyclopedia of Archaeal and Bacterial Type Strains, Phase II (KMG-II): from individual species to whole genera.</title>
        <authorList>
            <person name="Goeker M."/>
        </authorList>
    </citation>
    <scope>NUCLEOTIDE SEQUENCE [LARGE SCALE GENOMIC DNA]</scope>
    <source>
        <strain evidence="3 4">DSM 24859</strain>
    </source>
</reference>
<organism evidence="3 4">
    <name type="scientific">Chitinophaga niastensis</name>
    <dbReference type="NCBI Taxonomy" id="536980"/>
    <lineage>
        <taxon>Bacteria</taxon>
        <taxon>Pseudomonadati</taxon>
        <taxon>Bacteroidota</taxon>
        <taxon>Chitinophagia</taxon>
        <taxon>Chitinophagales</taxon>
        <taxon>Chitinophagaceae</taxon>
        <taxon>Chitinophaga</taxon>
    </lineage>
</organism>
<proteinExistence type="predicted"/>
<evidence type="ECO:0000313" key="3">
    <source>
        <dbReference type="EMBL" id="PSL48236.1"/>
    </source>
</evidence>
<dbReference type="SUPFAM" id="SSF53254">
    <property type="entry name" value="Phosphoglycerate mutase-like"/>
    <property type="match status" value="1"/>
</dbReference>
<dbReference type="OrthoDB" id="9782128at2"/>
<protein>
    <submittedName>
        <fullName evidence="3">Putative phosphoglycerate mutase</fullName>
    </submittedName>
</protein>
<evidence type="ECO:0000313" key="4">
    <source>
        <dbReference type="Proteomes" id="UP000240971"/>
    </source>
</evidence>
<dbReference type="Gene3D" id="3.40.50.1240">
    <property type="entry name" value="Phosphoglycerate mutase-like"/>
    <property type="match status" value="1"/>
</dbReference>
<comment type="caution">
    <text evidence="3">The sequence shown here is derived from an EMBL/GenBank/DDBJ whole genome shotgun (WGS) entry which is preliminary data.</text>
</comment>
<keyword evidence="4" id="KW-1185">Reference proteome</keyword>
<evidence type="ECO:0000256" key="1">
    <source>
        <dbReference type="PIRSR" id="PIRSR613078-1"/>
    </source>
</evidence>
<dbReference type="PANTHER" id="PTHR48100">
    <property type="entry name" value="BROAD-SPECIFICITY PHOSPHATASE YOR283W-RELATED"/>
    <property type="match status" value="1"/>
</dbReference>
<sequence>MTTRIAIIRHGTTSWNKAGRLQGHSDIPLDEEGILQALRLGQRLMGEEWDLVYSSHLLRARQTAAIIAQELGIDTVEEDKRLGEAGGGLIEGTTEEDRVHKWGQEWKKLDLGMESNEAVVNRGLAFIREILTDNAGKNMLLVSHGSFIRQLLAALFPDMLPVPNMKNTSITRLQFINNSWHCELFNCISHLE</sequence>
<feature type="binding site" evidence="2">
    <location>
        <position position="59"/>
    </location>
    <ligand>
        <name>substrate</name>
    </ligand>
</feature>
<dbReference type="Pfam" id="PF00300">
    <property type="entry name" value="His_Phos_1"/>
    <property type="match status" value="1"/>
</dbReference>
<evidence type="ECO:0000256" key="2">
    <source>
        <dbReference type="PIRSR" id="PIRSR613078-2"/>
    </source>
</evidence>
<feature type="active site" description="Proton donor/acceptor" evidence="1">
    <location>
        <position position="84"/>
    </location>
</feature>
<gene>
    <name evidence="3" type="ORF">CLV51_1021101</name>
</gene>
<dbReference type="GO" id="GO:0005737">
    <property type="term" value="C:cytoplasm"/>
    <property type="evidence" value="ECO:0007669"/>
    <property type="project" value="TreeGrafter"/>
</dbReference>
<dbReference type="InterPro" id="IPR013078">
    <property type="entry name" value="His_Pase_superF_clade-1"/>
</dbReference>
<dbReference type="RefSeq" id="WP_106528630.1">
    <property type="nucleotide sequence ID" value="NZ_PYAW01000002.1"/>
</dbReference>
<dbReference type="PANTHER" id="PTHR48100:SF1">
    <property type="entry name" value="HISTIDINE PHOSPHATASE FAMILY PROTEIN-RELATED"/>
    <property type="match status" value="1"/>
</dbReference>
<dbReference type="Proteomes" id="UP000240971">
    <property type="component" value="Unassembled WGS sequence"/>
</dbReference>
<dbReference type="AlphaFoldDB" id="A0A2P8HPV6"/>
<dbReference type="InterPro" id="IPR029033">
    <property type="entry name" value="His_PPase_superfam"/>
</dbReference>
<dbReference type="InterPro" id="IPR050275">
    <property type="entry name" value="PGM_Phosphatase"/>
</dbReference>
<name>A0A2P8HPV6_CHINA</name>
<dbReference type="GO" id="GO:0016791">
    <property type="term" value="F:phosphatase activity"/>
    <property type="evidence" value="ECO:0007669"/>
    <property type="project" value="TreeGrafter"/>
</dbReference>
<feature type="active site" description="Tele-phosphohistidine intermediate" evidence="1">
    <location>
        <position position="10"/>
    </location>
</feature>
<dbReference type="CDD" id="cd07067">
    <property type="entry name" value="HP_PGM_like"/>
    <property type="match status" value="1"/>
</dbReference>
<dbReference type="EMBL" id="PYAW01000002">
    <property type="protein sequence ID" value="PSL48236.1"/>
    <property type="molecule type" value="Genomic_DNA"/>
</dbReference>
<feature type="binding site" evidence="2">
    <location>
        <begin position="9"/>
        <end position="16"/>
    </location>
    <ligand>
        <name>substrate</name>
    </ligand>
</feature>